<name>A0A150X210_9BACT</name>
<dbReference type="GO" id="GO:0016829">
    <property type="term" value="F:lyase activity"/>
    <property type="evidence" value="ECO:0007669"/>
    <property type="project" value="UniProtKB-KW"/>
</dbReference>
<dbReference type="Pfam" id="PF14592">
    <property type="entry name" value="Chondroitinas_B"/>
    <property type="match status" value="1"/>
</dbReference>
<dbReference type="CDD" id="cd14251">
    <property type="entry name" value="PL-6"/>
    <property type="match status" value="1"/>
</dbReference>
<dbReference type="Proteomes" id="UP000075615">
    <property type="component" value="Unassembled WGS sequence"/>
</dbReference>
<dbReference type="AlphaFoldDB" id="A0A150X210"/>
<evidence type="ECO:0000313" key="3">
    <source>
        <dbReference type="Proteomes" id="UP000075615"/>
    </source>
</evidence>
<dbReference type="InterPro" id="IPR012334">
    <property type="entry name" value="Pectin_lyas_fold"/>
</dbReference>
<dbReference type="OrthoDB" id="6475864at2"/>
<dbReference type="RefSeq" id="WP_068417253.1">
    <property type="nucleotide sequence ID" value="NZ_LRDB01000050.1"/>
</dbReference>
<evidence type="ECO:0000313" key="2">
    <source>
        <dbReference type="EMBL" id="KYG72765.1"/>
    </source>
</evidence>
<dbReference type="PROSITE" id="PS51257">
    <property type="entry name" value="PROKAR_LIPOPROTEIN"/>
    <property type="match status" value="1"/>
</dbReference>
<dbReference type="InterPro" id="IPR006626">
    <property type="entry name" value="PbH1"/>
</dbReference>
<keyword evidence="2" id="KW-0456">Lyase</keyword>
<feature type="region of interest" description="Disordered" evidence="1">
    <location>
        <begin position="726"/>
        <end position="747"/>
    </location>
</feature>
<protein>
    <submittedName>
        <fullName evidence="2">Alginate lyase</fullName>
    </submittedName>
</protein>
<dbReference type="SMART" id="SM00710">
    <property type="entry name" value="PbH1"/>
    <property type="match status" value="10"/>
</dbReference>
<evidence type="ECO:0000256" key="1">
    <source>
        <dbReference type="SAM" id="MobiDB-lite"/>
    </source>
</evidence>
<dbReference type="InterPro" id="IPR011050">
    <property type="entry name" value="Pectin_lyase_fold/virulence"/>
</dbReference>
<dbReference type="EMBL" id="LRDB01000050">
    <property type="protein sequence ID" value="KYG72765.1"/>
    <property type="molecule type" value="Genomic_DNA"/>
</dbReference>
<reference evidence="2 3" key="1">
    <citation type="submission" date="2016-01" db="EMBL/GenBank/DDBJ databases">
        <title>Genome sequencing of Roseivirga echinicomitans KMM 6058.</title>
        <authorList>
            <person name="Selvaratnam C."/>
            <person name="Thevarajoo S."/>
            <person name="Goh K.M."/>
            <person name="Ee R."/>
            <person name="Chan K.-G."/>
            <person name="Chong C.S."/>
        </authorList>
    </citation>
    <scope>NUCLEOTIDE SEQUENCE [LARGE SCALE GENOMIC DNA]</scope>
    <source>
        <strain evidence="2 3">KMM 6058</strain>
    </source>
</reference>
<proteinExistence type="predicted"/>
<organism evidence="2 3">
    <name type="scientific">Roseivirga echinicomitans</name>
    <dbReference type="NCBI Taxonomy" id="296218"/>
    <lineage>
        <taxon>Bacteria</taxon>
        <taxon>Pseudomonadati</taxon>
        <taxon>Bacteroidota</taxon>
        <taxon>Cytophagia</taxon>
        <taxon>Cytophagales</taxon>
        <taxon>Roseivirgaceae</taxon>
        <taxon>Roseivirga</taxon>
    </lineage>
</organism>
<accession>A0A150X210</accession>
<gene>
    <name evidence="2" type="ORF">AWN68_08655</name>
</gene>
<dbReference type="InterPro" id="IPR039513">
    <property type="entry name" value="PL-6"/>
</dbReference>
<dbReference type="STRING" id="296218.AWN68_08655"/>
<comment type="caution">
    <text evidence="2">The sequence shown here is derived from an EMBL/GenBank/DDBJ whole genome shotgun (WGS) entry which is preliminary data.</text>
</comment>
<dbReference type="Gene3D" id="2.160.20.10">
    <property type="entry name" value="Single-stranded right-handed beta-helix, Pectin lyase-like"/>
    <property type="match status" value="2"/>
</dbReference>
<keyword evidence="3" id="KW-1185">Reference proteome</keyword>
<dbReference type="SUPFAM" id="SSF51126">
    <property type="entry name" value="Pectin lyase-like"/>
    <property type="match status" value="2"/>
</dbReference>
<sequence length="747" mass="82033">MYKSLKQLKLVALAVILTIGLTSCGDNSIVKNFIELEQAISNAQPGTEIVMANGVWKDVEIEFKGVGTADQMIVLRAETPGKVFIEGESNLSLSGEFLEVSGLIFRNGFTPTAEVISFRTSSEDLANNSRVTNCVIDNYNTFERFDSDLWVAMYGKNNRFDHNSLIGKRNQGVTMAVRLNTEASRENNHLIDYNYFGPRQNLGSNGGETLRIGTSHYSLTASRTMVSNNYFDRTNGEHETISNKSGNNTYKDNVFFESRGTLTMRHGQYTLVEGNYFLGNRKSNTGGIRVINEYQTVRNNYLSGLTGYRFRGALVVMNGVPNSPINRYNQVVDSKIEGNVVVNSDHIQLAAGSDEERSAVPIGSSFNNNIIMSETNLNPFTVYDDVSGISFEGNIINDNAEVPFKSGFTKVPFSLTTNAEGLLVPDQALLAKIGMEKIILPVSKEETGASYYPKSGPEATFGTGEVIKVAPGTNTLLEAFEQSKQGDVLELENGKDYLITKDFRITHLITIKAPAGAKPVIKSRKSAFFHIENEGGLELDNIKIDGAESPDEPGNSVVSTSKYSMNRNYKLFVKNCEIVDLDVNHSFNFLKIAQHTMADTLLISNSHFNNVTGSIFSLDREVEDLGIYNVEDVIIENSSFSKIQGAIANIYRGGTDESTFGPIVSVSGNTFEDTGLGDRNKTSASLLFHGVQDLSIENNVWTSSAPLTLYLTNGEPVTMIKNNTMKNSGGIVSNNNEYKSESNTISK</sequence>